<reference evidence="6 7" key="1">
    <citation type="journal article" date="2013" name="PLoS Genet.">
        <title>The genome and development-dependent transcriptomes of Pyronema confluens: a window into fungal evolution.</title>
        <authorList>
            <person name="Traeger S."/>
            <person name="Altegoer F."/>
            <person name="Freitag M."/>
            <person name="Gabaldon T."/>
            <person name="Kempken F."/>
            <person name="Kumar A."/>
            <person name="Marcet-Houben M."/>
            <person name="Poggeler S."/>
            <person name="Stajich J.E."/>
            <person name="Nowrousian M."/>
        </authorList>
    </citation>
    <scope>NUCLEOTIDE SEQUENCE [LARGE SCALE GENOMIC DNA]</scope>
    <source>
        <strain evidence="7">CBS 100304</strain>
        <tissue evidence="6">Vegetative mycelium</tissue>
    </source>
</reference>
<evidence type="ECO:0000259" key="5">
    <source>
        <dbReference type="SMART" id="SM00829"/>
    </source>
</evidence>
<dbReference type="GO" id="GO:0008270">
    <property type="term" value="F:zinc ion binding"/>
    <property type="evidence" value="ECO:0007669"/>
    <property type="project" value="InterPro"/>
</dbReference>
<gene>
    <name evidence="6" type="ORF">PCON_13226</name>
</gene>
<dbReference type="Proteomes" id="UP000018144">
    <property type="component" value="Unassembled WGS sequence"/>
</dbReference>
<dbReference type="InterPro" id="IPR013154">
    <property type="entry name" value="ADH-like_N"/>
</dbReference>
<keyword evidence="1" id="KW-0521">NADP</keyword>
<evidence type="ECO:0000256" key="3">
    <source>
        <dbReference type="ARBA" id="ARBA00043088"/>
    </source>
</evidence>
<dbReference type="eggNOG" id="KOG1197">
    <property type="taxonomic scope" value="Eukaryota"/>
</dbReference>
<dbReference type="SUPFAM" id="SSF51735">
    <property type="entry name" value="NAD(P)-binding Rossmann-fold domains"/>
    <property type="match status" value="1"/>
</dbReference>
<evidence type="ECO:0000256" key="4">
    <source>
        <dbReference type="ARBA" id="ARBA00070796"/>
    </source>
</evidence>
<dbReference type="InterPro" id="IPR020843">
    <property type="entry name" value="ER"/>
</dbReference>
<name>U4LKJ8_PYROM</name>
<feature type="domain" description="Enoyl reductase (ER)" evidence="5">
    <location>
        <begin position="60"/>
        <end position="374"/>
    </location>
</feature>
<dbReference type="Pfam" id="PF08240">
    <property type="entry name" value="ADH_N"/>
    <property type="match status" value="1"/>
</dbReference>
<dbReference type="GO" id="GO:0035925">
    <property type="term" value="F:mRNA 3'-UTR AU-rich region binding"/>
    <property type="evidence" value="ECO:0007669"/>
    <property type="project" value="TreeGrafter"/>
</dbReference>
<evidence type="ECO:0000256" key="1">
    <source>
        <dbReference type="ARBA" id="ARBA00022857"/>
    </source>
</evidence>
<dbReference type="AlphaFoldDB" id="U4LKJ8"/>
<dbReference type="CDD" id="cd05286">
    <property type="entry name" value="QOR2"/>
    <property type="match status" value="1"/>
</dbReference>
<keyword evidence="7" id="KW-1185">Reference proteome</keyword>
<organism evidence="6 7">
    <name type="scientific">Pyronema omphalodes (strain CBS 100304)</name>
    <name type="common">Pyronema confluens</name>
    <dbReference type="NCBI Taxonomy" id="1076935"/>
    <lineage>
        <taxon>Eukaryota</taxon>
        <taxon>Fungi</taxon>
        <taxon>Dikarya</taxon>
        <taxon>Ascomycota</taxon>
        <taxon>Pezizomycotina</taxon>
        <taxon>Pezizomycetes</taxon>
        <taxon>Pezizales</taxon>
        <taxon>Pyronemataceae</taxon>
        <taxon>Pyronema</taxon>
    </lineage>
</organism>
<dbReference type="GO" id="GO:0003960">
    <property type="term" value="F:quinone reductase (NADPH) activity"/>
    <property type="evidence" value="ECO:0007669"/>
    <property type="project" value="InterPro"/>
</dbReference>
<dbReference type="GO" id="GO:0005829">
    <property type="term" value="C:cytosol"/>
    <property type="evidence" value="ECO:0007669"/>
    <property type="project" value="TreeGrafter"/>
</dbReference>
<dbReference type="PROSITE" id="PS01162">
    <property type="entry name" value="QOR_ZETA_CRYSTAL"/>
    <property type="match status" value="1"/>
</dbReference>
<dbReference type="PANTHER" id="PTHR48106">
    <property type="entry name" value="QUINONE OXIDOREDUCTASE PIG3-RELATED"/>
    <property type="match status" value="1"/>
</dbReference>
<evidence type="ECO:0000313" key="6">
    <source>
        <dbReference type="EMBL" id="CCX32463.1"/>
    </source>
</evidence>
<sequence>MMLVFPAAARATSYISRSPAPSFIRQSTVFRSIKRYPFKLNYTTMSIPTTQRAVQINRTGGPEVIEINTAAPVPTPNDNEILVNNQFAGLNYIDTYFRSGLYQPSPYPYTLGREGEGHVVAVGSNVTDFKVGDRVAYTGPNTQAEYTVADPNKTIKIPDEIKPGVTVASMIQGLTALTMIRESHLVKAGDSILVHAAAGGVGLWLCQLLRIVGAGKIIATASTEEKLELAKANGATHGINYTKEDWVAKVKEITGDQDEPGVIAVFDGVGASTFEGDLEVLSRKGSLISFGNASGSVPPFAIARLAAKNIKVMRPQLFAYIAKKEEFTAYANELLELLKTEKIQVRIHETYTLEQAPQAHKDIESRGTTGKLLYKL</sequence>
<proteinExistence type="predicted"/>
<dbReference type="STRING" id="1076935.U4LKJ8"/>
<evidence type="ECO:0000313" key="7">
    <source>
        <dbReference type="Proteomes" id="UP000018144"/>
    </source>
</evidence>
<protein>
    <recommendedName>
        <fullName evidence="4">Probable quinone oxidoreductase</fullName>
    </recommendedName>
    <alternativeName>
        <fullName evidence="3">NADPH:quinone reductase</fullName>
    </alternativeName>
</protein>
<accession>U4LKJ8</accession>
<evidence type="ECO:0000256" key="2">
    <source>
        <dbReference type="ARBA" id="ARBA00023002"/>
    </source>
</evidence>
<dbReference type="InterPro" id="IPR047618">
    <property type="entry name" value="QOR-like"/>
</dbReference>
<dbReference type="PANTHER" id="PTHR48106:SF13">
    <property type="entry name" value="QUINONE OXIDOREDUCTASE-RELATED"/>
    <property type="match status" value="1"/>
</dbReference>
<dbReference type="InterPro" id="IPR036291">
    <property type="entry name" value="NAD(P)-bd_dom_sf"/>
</dbReference>
<dbReference type="Pfam" id="PF00107">
    <property type="entry name" value="ADH_zinc_N"/>
    <property type="match status" value="1"/>
</dbReference>
<dbReference type="OMA" id="KGMTAHY"/>
<dbReference type="SUPFAM" id="SSF50129">
    <property type="entry name" value="GroES-like"/>
    <property type="match status" value="1"/>
</dbReference>
<dbReference type="InterPro" id="IPR011032">
    <property type="entry name" value="GroES-like_sf"/>
</dbReference>
<dbReference type="SMART" id="SM00829">
    <property type="entry name" value="PKS_ER"/>
    <property type="match status" value="1"/>
</dbReference>
<dbReference type="Gene3D" id="3.90.180.10">
    <property type="entry name" value="Medium-chain alcohol dehydrogenases, catalytic domain"/>
    <property type="match status" value="1"/>
</dbReference>
<dbReference type="GO" id="GO:0070402">
    <property type="term" value="F:NADPH binding"/>
    <property type="evidence" value="ECO:0007669"/>
    <property type="project" value="TreeGrafter"/>
</dbReference>
<dbReference type="InterPro" id="IPR013149">
    <property type="entry name" value="ADH-like_C"/>
</dbReference>
<dbReference type="FunFam" id="3.40.50.720:FF:000053">
    <property type="entry name" value="Quinone oxidoreductase 1"/>
    <property type="match status" value="1"/>
</dbReference>
<dbReference type="InterPro" id="IPR002364">
    <property type="entry name" value="Quin_OxRdtase/zeta-crystal_CS"/>
</dbReference>
<dbReference type="OrthoDB" id="48317at2759"/>
<keyword evidence="2" id="KW-0560">Oxidoreductase</keyword>
<dbReference type="EMBL" id="HF935878">
    <property type="protein sequence ID" value="CCX32463.1"/>
    <property type="molecule type" value="Genomic_DNA"/>
</dbReference>
<dbReference type="Gene3D" id="3.40.50.720">
    <property type="entry name" value="NAD(P)-binding Rossmann-like Domain"/>
    <property type="match status" value="1"/>
</dbReference>